<keyword evidence="4" id="KW-1185">Reference proteome</keyword>
<dbReference type="AlphaFoldDB" id="A0A2C9DBL3"/>
<accession>A0A2C9DBL3</accession>
<dbReference type="KEGG" id="hdi:HDIA_4082"/>
<evidence type="ECO:0000256" key="1">
    <source>
        <dbReference type="SAM" id="MobiDB-lite"/>
    </source>
</evidence>
<dbReference type="RefSeq" id="WP_099557850.1">
    <property type="nucleotide sequence ID" value="NZ_LT960614.1"/>
</dbReference>
<feature type="compositionally biased region" description="Low complexity" evidence="1">
    <location>
        <begin position="54"/>
        <end position="85"/>
    </location>
</feature>
<evidence type="ECO:0000313" key="3">
    <source>
        <dbReference type="EMBL" id="SON57623.1"/>
    </source>
</evidence>
<evidence type="ECO:0000313" key="4">
    <source>
        <dbReference type="Proteomes" id="UP000223606"/>
    </source>
</evidence>
<organism evidence="3 4">
    <name type="scientific">Hartmannibacter diazotrophicus</name>
    <dbReference type="NCBI Taxonomy" id="1482074"/>
    <lineage>
        <taxon>Bacteria</taxon>
        <taxon>Pseudomonadati</taxon>
        <taxon>Pseudomonadota</taxon>
        <taxon>Alphaproteobacteria</taxon>
        <taxon>Hyphomicrobiales</taxon>
        <taxon>Pleomorphomonadaceae</taxon>
        <taxon>Hartmannibacter</taxon>
    </lineage>
</organism>
<dbReference type="SUPFAM" id="SSF56935">
    <property type="entry name" value="Porins"/>
    <property type="match status" value="1"/>
</dbReference>
<proteinExistence type="predicted"/>
<feature type="chain" id="PRO_5012157673" description="Outer membrane beta-barrel protein" evidence="2">
    <location>
        <begin position="29"/>
        <end position="504"/>
    </location>
</feature>
<reference evidence="4" key="1">
    <citation type="submission" date="2017-09" db="EMBL/GenBank/DDBJ databases">
        <title>Genome sequence of Nannocystis excedens DSM 71.</title>
        <authorList>
            <person name="Blom J."/>
        </authorList>
    </citation>
    <scope>NUCLEOTIDE SEQUENCE [LARGE SCALE GENOMIC DNA]</scope>
    <source>
        <strain evidence="4">type strain: E19</strain>
    </source>
</reference>
<dbReference type="Pfam" id="PF10082">
    <property type="entry name" value="BBP2_2"/>
    <property type="match status" value="1"/>
</dbReference>
<dbReference type="InterPro" id="IPR018759">
    <property type="entry name" value="BBP2_2"/>
</dbReference>
<evidence type="ECO:0000256" key="2">
    <source>
        <dbReference type="SAM" id="SignalP"/>
    </source>
</evidence>
<evidence type="ECO:0008006" key="5">
    <source>
        <dbReference type="Google" id="ProtNLM"/>
    </source>
</evidence>
<keyword evidence="2" id="KW-0732">Signal</keyword>
<feature type="signal peptide" evidence="2">
    <location>
        <begin position="1"/>
        <end position="28"/>
    </location>
</feature>
<feature type="region of interest" description="Disordered" evidence="1">
    <location>
        <begin position="37"/>
        <end position="135"/>
    </location>
</feature>
<feature type="compositionally biased region" description="Polar residues" evidence="1">
    <location>
        <begin position="95"/>
        <end position="117"/>
    </location>
</feature>
<sequence length="504" mass="52739">MLNAIRLPVRIASLALGVHLAAMGHADAQSLGDRATDIGTTSTGDPSASVDLLNADPSATDTSAATTSTSGSTAAANRRTTSPAALRQSLRGTFLTDTQSNPVTRPVQSPLNPTRPTETLKPFGQGPQPPRGNPFDPRDILTGSLALRPSLYVGGGATTNATSAANARKAGYSTTRAELEIRNLDNDVTTGVLTMKGSLTDYYAPAIRWSPTFDTTLALTHALTETDTLTFNGGYSLSREDASSEDPSAAGTNTVNVQVLSADFGYVRNAGIIGTTLKGSVDRTAYGTSAGTNAADRNNTALDGSLRLAYDRGSILAPFVEGGAFVRLNDKSADVNGFDRSSHGYELKGGLSLDGETATGEIAAGYGRETMDDGRLAPIDALILDGSLAWQIDDITALNLALSTSFAPTTLAGASGYVVTAFDAHVSRDIRENVNLRFGGAFSRSEYTGIDRQIDSYTVDAALGWRLNPNVELSTTASYQYSNSTATGDDTREARLEAGLTLRP</sequence>
<dbReference type="OrthoDB" id="7398962at2"/>
<gene>
    <name evidence="3" type="ORF">HDIA_4082</name>
</gene>
<name>A0A2C9DBL3_9HYPH</name>
<dbReference type="Proteomes" id="UP000223606">
    <property type="component" value="Chromosome 1"/>
</dbReference>
<dbReference type="EMBL" id="LT960614">
    <property type="protein sequence ID" value="SON57623.1"/>
    <property type="molecule type" value="Genomic_DNA"/>
</dbReference>
<protein>
    <recommendedName>
        <fullName evidence="5">Outer membrane beta-barrel protein</fullName>
    </recommendedName>
</protein>